<dbReference type="PANTHER" id="PTHR10000">
    <property type="entry name" value="PHOSPHOSERINE PHOSPHATASE"/>
    <property type="match status" value="1"/>
</dbReference>
<dbReference type="NCBIfam" id="TIGR01484">
    <property type="entry name" value="HAD-SF-IIB"/>
    <property type="match status" value="1"/>
</dbReference>
<sequence length="267" mass="30608">MNSEIKLVAVDIDGTFVRGDYSYDEERFRRIFSRMQKAGCRFVAASGNQYYQLRDLFPEFCDEISYVAENGAFVKDRTEMVFAADMPRETVHEVIDLCREYPEIKNVLCGMESAYCQRGTVSEEFFALTSVYYHRLKWVEDFKEVEDQILKFAPTVPEEKTYEYYDLFFEKLKGKVEPTTSGHGSIDLILPGCHKASGLERLVRRWGITPEQCVAFGDGGNDMEMLRYCGHSYAMENAPDPVKQAAKQVCPSNEEDGVLVTLEKLFA</sequence>
<dbReference type="PANTHER" id="PTHR10000:SF53">
    <property type="entry name" value="5-AMINO-6-(5-PHOSPHO-D-RIBITYLAMINO)URACIL PHOSPHATASE YBJI-RELATED"/>
    <property type="match status" value="1"/>
</dbReference>
<reference evidence="1" key="1">
    <citation type="journal article" date="2021" name="PeerJ">
        <title>Extensive microbial diversity within the chicken gut microbiome revealed by metagenomics and culture.</title>
        <authorList>
            <person name="Gilroy R."/>
            <person name="Ravi A."/>
            <person name="Getino M."/>
            <person name="Pursley I."/>
            <person name="Horton D.L."/>
            <person name="Alikhan N.F."/>
            <person name="Baker D."/>
            <person name="Gharbi K."/>
            <person name="Hall N."/>
            <person name="Watson M."/>
            <person name="Adriaenssens E.M."/>
            <person name="Foster-Nyarko E."/>
            <person name="Jarju S."/>
            <person name="Secka A."/>
            <person name="Antonio M."/>
            <person name="Oren A."/>
            <person name="Chaudhuri R.R."/>
            <person name="La Ragione R."/>
            <person name="Hildebrand F."/>
            <person name="Pallen M.J."/>
        </authorList>
    </citation>
    <scope>NUCLEOTIDE SEQUENCE</scope>
    <source>
        <strain evidence="1">ChiSjej1B19-8411</strain>
    </source>
</reference>
<dbReference type="SFLD" id="SFLDS00003">
    <property type="entry name" value="Haloacid_Dehalogenase"/>
    <property type="match status" value="1"/>
</dbReference>
<dbReference type="CDD" id="cd07518">
    <property type="entry name" value="HAD_YbiV-Like"/>
    <property type="match status" value="1"/>
</dbReference>
<dbReference type="AlphaFoldDB" id="A0A9D2B2H0"/>
<evidence type="ECO:0000313" key="1">
    <source>
        <dbReference type="EMBL" id="HIX58720.1"/>
    </source>
</evidence>
<keyword evidence="1" id="KW-0378">Hydrolase</keyword>
<dbReference type="Gene3D" id="3.40.50.1000">
    <property type="entry name" value="HAD superfamily/HAD-like"/>
    <property type="match status" value="1"/>
</dbReference>
<dbReference type="Proteomes" id="UP000886817">
    <property type="component" value="Unassembled WGS sequence"/>
</dbReference>
<dbReference type="GO" id="GO:0016791">
    <property type="term" value="F:phosphatase activity"/>
    <property type="evidence" value="ECO:0007669"/>
    <property type="project" value="TreeGrafter"/>
</dbReference>
<dbReference type="Pfam" id="PF08282">
    <property type="entry name" value="Hydrolase_3"/>
    <property type="match status" value="1"/>
</dbReference>
<dbReference type="EMBL" id="DXEX01000077">
    <property type="protein sequence ID" value="HIX58720.1"/>
    <property type="molecule type" value="Genomic_DNA"/>
</dbReference>
<dbReference type="SFLD" id="SFLDG01144">
    <property type="entry name" value="C2.B.4:_PGP_Like"/>
    <property type="match status" value="1"/>
</dbReference>
<dbReference type="GO" id="GO:0005829">
    <property type="term" value="C:cytosol"/>
    <property type="evidence" value="ECO:0007669"/>
    <property type="project" value="TreeGrafter"/>
</dbReference>
<accession>A0A9D2B2H0</accession>
<dbReference type="Gene3D" id="3.30.1240.10">
    <property type="match status" value="1"/>
</dbReference>
<dbReference type="SUPFAM" id="SSF56784">
    <property type="entry name" value="HAD-like"/>
    <property type="match status" value="1"/>
</dbReference>
<reference evidence="1" key="2">
    <citation type="submission" date="2021-04" db="EMBL/GenBank/DDBJ databases">
        <authorList>
            <person name="Gilroy R."/>
        </authorList>
    </citation>
    <scope>NUCLEOTIDE SEQUENCE</scope>
    <source>
        <strain evidence="1">ChiSjej1B19-8411</strain>
    </source>
</reference>
<dbReference type="InterPro" id="IPR036412">
    <property type="entry name" value="HAD-like_sf"/>
</dbReference>
<comment type="caution">
    <text evidence="1">The sequence shown here is derived from an EMBL/GenBank/DDBJ whole genome shotgun (WGS) entry which is preliminary data.</text>
</comment>
<organism evidence="1 2">
    <name type="scientific">Candidatus Blautia gallistercoris</name>
    <dbReference type="NCBI Taxonomy" id="2838490"/>
    <lineage>
        <taxon>Bacteria</taxon>
        <taxon>Bacillati</taxon>
        <taxon>Bacillota</taxon>
        <taxon>Clostridia</taxon>
        <taxon>Lachnospirales</taxon>
        <taxon>Lachnospiraceae</taxon>
        <taxon>Blautia</taxon>
    </lineage>
</organism>
<name>A0A9D2B2H0_9FIRM</name>
<protein>
    <submittedName>
        <fullName evidence="1">Cof-type HAD-IIB family hydrolase</fullName>
    </submittedName>
</protein>
<dbReference type="InterPro" id="IPR023214">
    <property type="entry name" value="HAD_sf"/>
</dbReference>
<gene>
    <name evidence="1" type="ORF">IAA45_03280</name>
</gene>
<evidence type="ECO:0000313" key="2">
    <source>
        <dbReference type="Proteomes" id="UP000886817"/>
    </source>
</evidence>
<dbReference type="NCBIfam" id="TIGR00099">
    <property type="entry name" value="Cof-subfamily"/>
    <property type="match status" value="1"/>
</dbReference>
<dbReference type="SFLD" id="SFLDG01140">
    <property type="entry name" value="C2.B:_Phosphomannomutase_and_P"/>
    <property type="match status" value="1"/>
</dbReference>
<dbReference type="InterPro" id="IPR006379">
    <property type="entry name" value="HAD-SF_hydro_IIB"/>
</dbReference>
<dbReference type="InterPro" id="IPR000150">
    <property type="entry name" value="Cof"/>
</dbReference>
<proteinExistence type="predicted"/>
<dbReference type="GO" id="GO:0000287">
    <property type="term" value="F:magnesium ion binding"/>
    <property type="evidence" value="ECO:0007669"/>
    <property type="project" value="TreeGrafter"/>
</dbReference>